<evidence type="ECO:0000256" key="6">
    <source>
        <dbReference type="SAM" id="Phobius"/>
    </source>
</evidence>
<evidence type="ECO:0000313" key="8">
    <source>
        <dbReference type="EMBL" id="MFC3053626.1"/>
    </source>
</evidence>
<reference evidence="9" key="1">
    <citation type="journal article" date="2019" name="Int. J. Syst. Evol. Microbiol.">
        <title>The Global Catalogue of Microorganisms (GCM) 10K type strain sequencing project: providing services to taxonomists for standard genome sequencing and annotation.</title>
        <authorList>
            <consortium name="The Broad Institute Genomics Platform"/>
            <consortium name="The Broad Institute Genome Sequencing Center for Infectious Disease"/>
            <person name="Wu L."/>
            <person name="Ma J."/>
        </authorList>
    </citation>
    <scope>NUCLEOTIDE SEQUENCE [LARGE SCALE GENOMIC DNA]</scope>
    <source>
        <strain evidence="9">KCTC 62164</strain>
    </source>
</reference>
<feature type="transmembrane region" description="Helical" evidence="6">
    <location>
        <begin position="70"/>
        <end position="89"/>
    </location>
</feature>
<dbReference type="InterPro" id="IPR011701">
    <property type="entry name" value="MFS"/>
</dbReference>
<keyword evidence="2" id="KW-1003">Cell membrane</keyword>
<feature type="transmembrane region" description="Helical" evidence="6">
    <location>
        <begin position="267"/>
        <end position="284"/>
    </location>
</feature>
<comment type="subcellular location">
    <subcellularLocation>
        <location evidence="1">Cell membrane</location>
        <topology evidence="1">Multi-pass membrane protein</topology>
    </subcellularLocation>
</comment>
<name>A0ABV7D9P0_9PROT</name>
<comment type="caution">
    <text evidence="8">The sequence shown here is derived from an EMBL/GenBank/DDBJ whole genome shotgun (WGS) entry which is preliminary data.</text>
</comment>
<feature type="transmembrane region" description="Helical" evidence="6">
    <location>
        <begin position="38"/>
        <end position="58"/>
    </location>
</feature>
<evidence type="ECO:0000259" key="7">
    <source>
        <dbReference type="PROSITE" id="PS50850"/>
    </source>
</evidence>
<dbReference type="Gene3D" id="1.20.1250.20">
    <property type="entry name" value="MFS general substrate transporter like domains"/>
    <property type="match status" value="2"/>
</dbReference>
<dbReference type="InterPro" id="IPR020846">
    <property type="entry name" value="MFS_dom"/>
</dbReference>
<feature type="transmembrane region" description="Helical" evidence="6">
    <location>
        <begin position="129"/>
        <end position="150"/>
    </location>
</feature>
<evidence type="ECO:0000256" key="4">
    <source>
        <dbReference type="ARBA" id="ARBA00022989"/>
    </source>
</evidence>
<dbReference type="CDD" id="cd17324">
    <property type="entry name" value="MFS_NepI_like"/>
    <property type="match status" value="1"/>
</dbReference>
<dbReference type="PANTHER" id="PTHR43124">
    <property type="entry name" value="PURINE EFFLUX PUMP PBUE"/>
    <property type="match status" value="1"/>
</dbReference>
<evidence type="ECO:0000256" key="1">
    <source>
        <dbReference type="ARBA" id="ARBA00004651"/>
    </source>
</evidence>
<keyword evidence="4 6" id="KW-1133">Transmembrane helix</keyword>
<dbReference type="Proteomes" id="UP001595444">
    <property type="component" value="Unassembled WGS sequence"/>
</dbReference>
<feature type="transmembrane region" description="Helical" evidence="6">
    <location>
        <begin position="156"/>
        <end position="179"/>
    </location>
</feature>
<feature type="transmembrane region" description="Helical" evidence="6">
    <location>
        <begin position="360"/>
        <end position="378"/>
    </location>
</feature>
<dbReference type="EMBL" id="JBHRSL010000028">
    <property type="protein sequence ID" value="MFC3053626.1"/>
    <property type="molecule type" value="Genomic_DNA"/>
</dbReference>
<dbReference type="Pfam" id="PF07690">
    <property type="entry name" value="MFS_1"/>
    <property type="match status" value="1"/>
</dbReference>
<dbReference type="InterPro" id="IPR050189">
    <property type="entry name" value="MFS_Efflux_Transporters"/>
</dbReference>
<dbReference type="RefSeq" id="WP_194214550.1">
    <property type="nucleotide sequence ID" value="NZ_CP061205.1"/>
</dbReference>
<evidence type="ECO:0000256" key="5">
    <source>
        <dbReference type="ARBA" id="ARBA00023136"/>
    </source>
</evidence>
<organism evidence="8 9">
    <name type="scientific">Kordiimonas pumila</name>
    <dbReference type="NCBI Taxonomy" id="2161677"/>
    <lineage>
        <taxon>Bacteria</taxon>
        <taxon>Pseudomonadati</taxon>
        <taxon>Pseudomonadota</taxon>
        <taxon>Alphaproteobacteria</taxon>
        <taxon>Kordiimonadales</taxon>
        <taxon>Kordiimonadaceae</taxon>
        <taxon>Kordiimonas</taxon>
    </lineage>
</organism>
<evidence type="ECO:0000256" key="2">
    <source>
        <dbReference type="ARBA" id="ARBA00022475"/>
    </source>
</evidence>
<feature type="transmembrane region" description="Helical" evidence="6">
    <location>
        <begin position="290"/>
        <end position="314"/>
    </location>
</feature>
<gene>
    <name evidence="8" type="ORF">ACFOKA_17130</name>
</gene>
<dbReference type="SUPFAM" id="SSF103473">
    <property type="entry name" value="MFS general substrate transporter"/>
    <property type="match status" value="1"/>
</dbReference>
<feature type="transmembrane region" description="Helical" evidence="6">
    <location>
        <begin position="326"/>
        <end position="348"/>
    </location>
</feature>
<feature type="domain" description="Major facilitator superfamily (MFS) profile" evidence="7">
    <location>
        <begin position="4"/>
        <end position="383"/>
    </location>
</feature>
<dbReference type="PANTHER" id="PTHR43124:SF8">
    <property type="entry name" value="INNER MEMBRANE TRANSPORT PROTEIN YDHP"/>
    <property type="match status" value="1"/>
</dbReference>
<feature type="transmembrane region" description="Helical" evidence="6">
    <location>
        <begin position="95"/>
        <end position="117"/>
    </location>
</feature>
<feature type="transmembrane region" description="Helical" evidence="6">
    <location>
        <begin position="230"/>
        <end position="255"/>
    </location>
</feature>
<keyword evidence="9" id="KW-1185">Reference proteome</keyword>
<evidence type="ECO:0000313" key="9">
    <source>
        <dbReference type="Proteomes" id="UP001595444"/>
    </source>
</evidence>
<protein>
    <submittedName>
        <fullName evidence="8">MFS transporter</fullName>
    </submittedName>
</protein>
<feature type="transmembrane region" description="Helical" evidence="6">
    <location>
        <begin position="200"/>
        <end position="224"/>
    </location>
</feature>
<dbReference type="PROSITE" id="PS50850">
    <property type="entry name" value="MFS"/>
    <property type="match status" value="1"/>
</dbReference>
<proteinExistence type="predicted"/>
<evidence type="ECO:0000256" key="3">
    <source>
        <dbReference type="ARBA" id="ARBA00022692"/>
    </source>
</evidence>
<dbReference type="InterPro" id="IPR036259">
    <property type="entry name" value="MFS_trans_sf"/>
</dbReference>
<keyword evidence="5 6" id="KW-0472">Membrane</keyword>
<accession>A0ABV7D9P0</accession>
<keyword evidence="3 6" id="KW-0812">Transmembrane</keyword>
<sequence length="393" mass="40281">MPIALYALAIAAYAIGTTEFVIVGLLPTVANDLDITLPIAGLIVSVYALGVTFGAPILTALTGRMERKPLLLGLMVLFIIGNAIAALSSGYEMLLVGRVLSAFAHGVFFSVGSTIAADLVPEDKRASAIALMFMGLTVAIVTGVPLGTYIGQTFGWRATFGAVVVLGLIALLGVAALLPRTLAKAAPASIMDQVRVLGSGRLLLVFAMTTFGYGGTFVTFTYLASILEEITGFAASHVSLILILYGVAIAAGNLIGGRIANRNPGQALAWLFLLQAGVLAVFSLTASMPILALITLSAMGFLSFATVPGLQLYVVQLAKVHRPGAVDVASALNIAAFNLGIALGAWVGGLVVASPLGLGATPWVGSILVIAALLSTLWSGSLDTKAKAAFKPA</sequence>